<evidence type="ECO:0000313" key="2">
    <source>
        <dbReference type="Proteomes" id="UP001642502"/>
    </source>
</evidence>
<keyword evidence="2" id="KW-1185">Reference proteome</keyword>
<name>A0ABP0DGM6_9PEZI</name>
<gene>
    <name evidence="1" type="ORF">SEPCBS119000_002522</name>
</gene>
<evidence type="ECO:0000313" key="1">
    <source>
        <dbReference type="EMBL" id="CAK7267390.1"/>
    </source>
</evidence>
<comment type="caution">
    <text evidence="1">The sequence shown here is derived from an EMBL/GenBank/DDBJ whole genome shotgun (WGS) entry which is preliminary data.</text>
</comment>
<sequence length="250" mass="26883">MAPEGVRNQEADRAKRYMNTFQKDIVSAARDKAIAALSRGEEAKLQRDKKDIESIQKVYDTASSGAIESATDHQLYVAGREVLALFHDTIAQHEQVNTALEQFRQENADAKGKTMDVVLASWQKDREEASKLLHYGRLYGDSLIHGIIVPKTGTQGPAAAGGLGEGREGRDGLFGDASSVCVPQSGLNKTGRTALGMFPKSRATVACGKTWGEAANSQVQALRGLLNTLPIIGSHRRGEQAATKSVTFGC</sequence>
<accession>A0ABP0DGM6</accession>
<dbReference type="EMBL" id="CAWUON010000027">
    <property type="protein sequence ID" value="CAK7267390.1"/>
    <property type="molecule type" value="Genomic_DNA"/>
</dbReference>
<dbReference type="Proteomes" id="UP001642502">
    <property type="component" value="Unassembled WGS sequence"/>
</dbReference>
<protein>
    <submittedName>
        <fullName evidence="1">Uncharacterized protein</fullName>
    </submittedName>
</protein>
<proteinExistence type="predicted"/>
<organism evidence="1 2">
    <name type="scientific">Sporothrix epigloea</name>
    <dbReference type="NCBI Taxonomy" id="1892477"/>
    <lineage>
        <taxon>Eukaryota</taxon>
        <taxon>Fungi</taxon>
        <taxon>Dikarya</taxon>
        <taxon>Ascomycota</taxon>
        <taxon>Pezizomycotina</taxon>
        <taxon>Sordariomycetes</taxon>
        <taxon>Sordariomycetidae</taxon>
        <taxon>Ophiostomatales</taxon>
        <taxon>Ophiostomataceae</taxon>
        <taxon>Sporothrix</taxon>
    </lineage>
</organism>
<reference evidence="1 2" key="1">
    <citation type="submission" date="2024-01" db="EMBL/GenBank/DDBJ databases">
        <authorList>
            <person name="Allen C."/>
            <person name="Tagirdzhanova G."/>
        </authorList>
    </citation>
    <scope>NUCLEOTIDE SEQUENCE [LARGE SCALE GENOMIC DNA]</scope>
    <source>
        <strain evidence="1 2">CBS 119000</strain>
    </source>
</reference>